<gene>
    <name evidence="1" type="ORF">KGM_201078</name>
</gene>
<dbReference type="OrthoDB" id="10257471at2759"/>
<dbReference type="Gene3D" id="1.20.1280.50">
    <property type="match status" value="1"/>
</dbReference>
<dbReference type="EMBL" id="AGBW02011420">
    <property type="protein sequence ID" value="OWR46686.1"/>
    <property type="molecule type" value="Genomic_DNA"/>
</dbReference>
<dbReference type="SMART" id="SM00256">
    <property type="entry name" value="FBOX"/>
    <property type="match status" value="1"/>
</dbReference>
<dbReference type="SUPFAM" id="SSF81383">
    <property type="entry name" value="F-box domain"/>
    <property type="match status" value="1"/>
</dbReference>
<reference evidence="1 2" key="1">
    <citation type="journal article" date="2011" name="Cell">
        <title>The monarch butterfly genome yields insights into long-distance migration.</title>
        <authorList>
            <person name="Zhan S."/>
            <person name="Merlin C."/>
            <person name="Boore J.L."/>
            <person name="Reppert S.M."/>
        </authorList>
    </citation>
    <scope>NUCLEOTIDE SEQUENCE [LARGE SCALE GENOMIC DNA]</scope>
    <source>
        <strain evidence="1">F-2</strain>
    </source>
</reference>
<protein>
    <submittedName>
        <fullName evidence="1">Uncharacterized protein</fullName>
    </submittedName>
</protein>
<dbReference type="InterPro" id="IPR036047">
    <property type="entry name" value="F-box-like_dom_sf"/>
</dbReference>
<evidence type="ECO:0000313" key="1">
    <source>
        <dbReference type="EMBL" id="OWR46686.1"/>
    </source>
</evidence>
<comment type="caution">
    <text evidence="1">The sequence shown here is derived from an EMBL/GenBank/DDBJ whole genome shotgun (WGS) entry which is preliminary data.</text>
</comment>
<proteinExistence type="predicted"/>
<dbReference type="Pfam" id="PF12937">
    <property type="entry name" value="F-box-like"/>
    <property type="match status" value="1"/>
</dbReference>
<name>A0A212EYW6_DANPL</name>
<sequence>MYEAGIFVFGTKLFPERSRDGISSLPLELSWQIFKYLDDVTLRNASFVCITWKRIIHSNKSLKRRLNHFETVLKVGSENLAKYHRRNRKILKKLDKKNYLSIGESKVEWTREMIIKTKRPGENIVVRTKRYKLF</sequence>
<evidence type="ECO:0000313" key="2">
    <source>
        <dbReference type="Proteomes" id="UP000007151"/>
    </source>
</evidence>
<accession>A0A212EYW6</accession>
<organism evidence="1 2">
    <name type="scientific">Danaus plexippus plexippus</name>
    <dbReference type="NCBI Taxonomy" id="278856"/>
    <lineage>
        <taxon>Eukaryota</taxon>
        <taxon>Metazoa</taxon>
        <taxon>Ecdysozoa</taxon>
        <taxon>Arthropoda</taxon>
        <taxon>Hexapoda</taxon>
        <taxon>Insecta</taxon>
        <taxon>Pterygota</taxon>
        <taxon>Neoptera</taxon>
        <taxon>Endopterygota</taxon>
        <taxon>Lepidoptera</taxon>
        <taxon>Glossata</taxon>
        <taxon>Ditrysia</taxon>
        <taxon>Papilionoidea</taxon>
        <taxon>Nymphalidae</taxon>
        <taxon>Danainae</taxon>
        <taxon>Danaini</taxon>
        <taxon>Danaina</taxon>
        <taxon>Danaus</taxon>
        <taxon>Danaus</taxon>
    </lineage>
</organism>
<keyword evidence="2" id="KW-1185">Reference proteome</keyword>
<dbReference type="KEGG" id="dpl:KGM_201078"/>
<dbReference type="PROSITE" id="PS50181">
    <property type="entry name" value="FBOX"/>
    <property type="match status" value="1"/>
</dbReference>
<dbReference type="AlphaFoldDB" id="A0A212EYW6"/>
<dbReference type="Proteomes" id="UP000007151">
    <property type="component" value="Unassembled WGS sequence"/>
</dbReference>
<dbReference type="InterPro" id="IPR001810">
    <property type="entry name" value="F-box_dom"/>
</dbReference>